<dbReference type="InterPro" id="IPR018060">
    <property type="entry name" value="HTH_AraC"/>
</dbReference>
<dbReference type="InterPro" id="IPR020449">
    <property type="entry name" value="Tscrpt_reg_AraC-type_HTH"/>
</dbReference>
<organism evidence="1 2">
    <name type="scientific">Lactiplantibacillus plantarum</name>
    <name type="common">Lactobacillus plantarum</name>
    <dbReference type="NCBI Taxonomy" id="1590"/>
    <lineage>
        <taxon>Bacteria</taxon>
        <taxon>Bacillati</taxon>
        <taxon>Bacillota</taxon>
        <taxon>Bacilli</taxon>
        <taxon>Lactobacillales</taxon>
        <taxon>Lactobacillaceae</taxon>
        <taxon>Lactiplantibacillus</taxon>
    </lineage>
</organism>
<dbReference type="SUPFAM" id="SSF46689">
    <property type="entry name" value="Homeodomain-like"/>
    <property type="match status" value="1"/>
</dbReference>
<dbReference type="Pfam" id="PF12833">
    <property type="entry name" value="HTH_18"/>
    <property type="match status" value="1"/>
</dbReference>
<gene>
    <name evidence="1" type="ORF">Lp19_3072</name>
</gene>
<dbReference type="PATRIC" id="fig|1590.148.peg.615"/>
<dbReference type="GO" id="GO:0000976">
    <property type="term" value="F:transcription cis-regulatory region binding"/>
    <property type="evidence" value="ECO:0007669"/>
    <property type="project" value="TreeGrafter"/>
</dbReference>
<comment type="caution">
    <text evidence="1">The sequence shown here is derived from an EMBL/GenBank/DDBJ whole genome shotgun (WGS) entry which is preliminary data.</text>
</comment>
<accession>A0A165R0Q8</accession>
<dbReference type="RefSeq" id="WP_046810972.1">
    <property type="nucleotide sequence ID" value="NZ_CP017066.1"/>
</dbReference>
<dbReference type="GO" id="GO:0003700">
    <property type="term" value="F:DNA-binding transcription factor activity"/>
    <property type="evidence" value="ECO:0007669"/>
    <property type="project" value="InterPro"/>
</dbReference>
<name>A0A165R0Q8_LACPN</name>
<dbReference type="SMART" id="SM00342">
    <property type="entry name" value="HTH_ARAC"/>
    <property type="match status" value="1"/>
</dbReference>
<reference evidence="1 2" key="1">
    <citation type="submission" date="2016-03" db="EMBL/GenBank/DDBJ databases">
        <title>Comparative genomics of 54 Lactobacillus plantarum strains reveals genomic uncoupling from niche constraints.</title>
        <authorList>
            <person name="Martino M.E."/>
        </authorList>
    </citation>
    <scope>NUCLEOTIDE SEQUENCE [LARGE SCALE GENOMIC DNA]</scope>
    <source>
        <strain evidence="1 2">19.1</strain>
    </source>
</reference>
<dbReference type="AlphaFoldDB" id="A0A165R0Q8"/>
<proteinExistence type="predicted"/>
<dbReference type="InterPro" id="IPR009057">
    <property type="entry name" value="Homeodomain-like_sf"/>
</dbReference>
<dbReference type="EMBL" id="LUXM01000040">
    <property type="protein sequence ID" value="KZU91786.1"/>
    <property type="molecule type" value="Genomic_DNA"/>
</dbReference>
<dbReference type="Proteomes" id="UP000076882">
    <property type="component" value="Unassembled WGS sequence"/>
</dbReference>
<protein>
    <submittedName>
        <fullName evidence="1">Transcriptional regulator AraC family</fullName>
    </submittedName>
</protein>
<dbReference type="PANTHER" id="PTHR47894:SF1">
    <property type="entry name" value="HTH-TYPE TRANSCRIPTIONAL REGULATOR VQSM"/>
    <property type="match status" value="1"/>
</dbReference>
<sequence length="328" mass="36799">MKIMVSEQFQCFMASLGVDLNSLLEAAGINKVVWQEQLMLSDVEYWQLMNEFDNQLTDEMILSLGNITNINTFMPSFFAALAAKNGEQAIARMATYKSLAGPVHLEIVTKPDIVNIHILGNSLGVELPRFTIMTEQLLLISLLRVGTGKLIKPISVGSKYSYGDQIDAVMGIRPQQLADNCIQFQVTDLQRAFISANNSMWAFLQPGLDQQKLAIEHNQSLLATVQALLLKKIPSGSFSIDEIATSLNLSKRTLQRHLSTLSTTFNDEVQIARRTLVVPLMKDQSLNLIEISYLLGYSDPESFSRAFKKWFHQSPSVYRQQSLGMFKN</sequence>
<dbReference type="PROSITE" id="PS01124">
    <property type="entry name" value="HTH_ARAC_FAMILY_2"/>
    <property type="match status" value="1"/>
</dbReference>
<dbReference type="Gene3D" id="1.10.10.60">
    <property type="entry name" value="Homeodomain-like"/>
    <property type="match status" value="1"/>
</dbReference>
<dbReference type="PRINTS" id="PR00032">
    <property type="entry name" value="HTHARAC"/>
</dbReference>
<evidence type="ECO:0000313" key="1">
    <source>
        <dbReference type="EMBL" id="KZU91786.1"/>
    </source>
</evidence>
<dbReference type="PANTHER" id="PTHR47894">
    <property type="entry name" value="HTH-TYPE TRANSCRIPTIONAL REGULATOR GADX"/>
    <property type="match status" value="1"/>
</dbReference>
<dbReference type="GO" id="GO:0005829">
    <property type="term" value="C:cytosol"/>
    <property type="evidence" value="ECO:0007669"/>
    <property type="project" value="TreeGrafter"/>
</dbReference>
<evidence type="ECO:0000313" key="2">
    <source>
        <dbReference type="Proteomes" id="UP000076882"/>
    </source>
</evidence>